<dbReference type="Pfam" id="PF05368">
    <property type="entry name" value="NmrA"/>
    <property type="match status" value="1"/>
</dbReference>
<sequence>MLIVLGATGNIGREVAKLMIDNAEQAVFLSRQPQKLQPQLNGHLVRAADLDEPASLERAMAGGTKLLLVSPNSAAMQRQQSNAIQAALNSGIQHIVKISGTPKSVRQDSVSAVGRAHWHIEQQLKAQAPAYSILQCNFFMQNLLGLQAGMVRKSGKITLPFAADTVFRFINTADIAACAVRLLTDDKVQSQTYNLSGQASSFQQLADELSRLLASRVNYKQIPLWLTQLVMRFKGMPKTQVQHQLEMTRLYQQGISDDASDAVQLLTGRPAISLPQFLEQHLAEFKQQ</sequence>
<dbReference type="Gene3D" id="3.90.25.10">
    <property type="entry name" value="UDP-galactose 4-epimerase, domain 1"/>
    <property type="match status" value="1"/>
</dbReference>
<dbReference type="InterPro" id="IPR051604">
    <property type="entry name" value="Ergot_Alk_Oxidoreductase"/>
</dbReference>
<keyword evidence="3" id="KW-1185">Reference proteome</keyword>
<dbReference type="PANTHER" id="PTHR43162">
    <property type="match status" value="1"/>
</dbReference>
<dbReference type="EMBL" id="JALAAR010000001">
    <property type="protein sequence ID" value="MEH8015762.1"/>
    <property type="molecule type" value="Genomic_DNA"/>
</dbReference>
<name>A0ABU8C1G3_9GAMM</name>
<dbReference type="RefSeq" id="WP_335734182.1">
    <property type="nucleotide sequence ID" value="NZ_JALAAR010000001.1"/>
</dbReference>
<dbReference type="InterPro" id="IPR036291">
    <property type="entry name" value="NAD(P)-bd_dom_sf"/>
</dbReference>
<evidence type="ECO:0000313" key="3">
    <source>
        <dbReference type="Proteomes" id="UP001375382"/>
    </source>
</evidence>
<dbReference type="SUPFAM" id="SSF51735">
    <property type="entry name" value="NAD(P)-binding Rossmann-fold domains"/>
    <property type="match status" value="1"/>
</dbReference>
<organism evidence="2 3">
    <name type="scientific">Rheinheimera muenzenbergensis</name>
    <dbReference type="NCBI Taxonomy" id="1193628"/>
    <lineage>
        <taxon>Bacteria</taxon>
        <taxon>Pseudomonadati</taxon>
        <taxon>Pseudomonadota</taxon>
        <taxon>Gammaproteobacteria</taxon>
        <taxon>Chromatiales</taxon>
        <taxon>Chromatiaceae</taxon>
        <taxon>Rheinheimera</taxon>
    </lineage>
</organism>
<reference evidence="2 3" key="1">
    <citation type="journal article" date="2023" name="Ecotoxicol. Environ. Saf.">
        <title>Mercury remediation potential of mercury-resistant strain Rheinheimera metallidurans sp. nov. isolated from a municipal waste dumping site.</title>
        <authorList>
            <person name="Yadav V."/>
            <person name="Manjhi A."/>
            <person name="Vadakedath N."/>
        </authorList>
    </citation>
    <scope>NUCLEOTIDE SEQUENCE [LARGE SCALE GENOMIC DNA]</scope>
    <source>
        <strain evidence="2 3">E-49</strain>
    </source>
</reference>
<evidence type="ECO:0000259" key="1">
    <source>
        <dbReference type="Pfam" id="PF05368"/>
    </source>
</evidence>
<protein>
    <submittedName>
        <fullName evidence="2">NmrA family NAD(P)-binding protein</fullName>
    </submittedName>
</protein>
<accession>A0ABU8C1G3</accession>
<gene>
    <name evidence="2" type="ORF">MN202_00830</name>
</gene>
<dbReference type="Proteomes" id="UP001375382">
    <property type="component" value="Unassembled WGS sequence"/>
</dbReference>
<dbReference type="Gene3D" id="3.40.50.720">
    <property type="entry name" value="NAD(P)-binding Rossmann-like Domain"/>
    <property type="match status" value="1"/>
</dbReference>
<comment type="caution">
    <text evidence="2">The sequence shown here is derived from an EMBL/GenBank/DDBJ whole genome shotgun (WGS) entry which is preliminary data.</text>
</comment>
<evidence type="ECO:0000313" key="2">
    <source>
        <dbReference type="EMBL" id="MEH8015762.1"/>
    </source>
</evidence>
<proteinExistence type="predicted"/>
<dbReference type="InterPro" id="IPR008030">
    <property type="entry name" value="NmrA-like"/>
</dbReference>
<dbReference type="PANTHER" id="PTHR43162:SF1">
    <property type="entry name" value="PRESTALK A DIFFERENTIATION PROTEIN A"/>
    <property type="match status" value="1"/>
</dbReference>
<feature type="domain" description="NmrA-like" evidence="1">
    <location>
        <begin position="2"/>
        <end position="251"/>
    </location>
</feature>